<dbReference type="SUPFAM" id="SSF51735">
    <property type="entry name" value="NAD(P)-binding Rossmann-fold domains"/>
    <property type="match status" value="1"/>
</dbReference>
<name>D7U7E0_VITVI</name>
<accession>D7U7E0</accession>
<feature type="domain" description="NAD-dependent epimerase/dehydratase" evidence="1">
    <location>
        <begin position="2"/>
        <end position="38"/>
    </location>
</feature>
<dbReference type="InterPro" id="IPR036291">
    <property type="entry name" value="NAD(P)-bd_dom_sf"/>
</dbReference>
<evidence type="ECO:0000259" key="1">
    <source>
        <dbReference type="Pfam" id="PF01370"/>
    </source>
</evidence>
<dbReference type="PaxDb" id="29760-VIT_16s0013g01870.t01"/>
<dbReference type="InterPro" id="IPR001509">
    <property type="entry name" value="Epimerase_deHydtase"/>
</dbReference>
<evidence type="ECO:0000313" key="2">
    <source>
        <dbReference type="EMBL" id="CBI38654.3"/>
    </source>
</evidence>
<organism evidence="2 3">
    <name type="scientific">Vitis vinifera</name>
    <name type="common">Grape</name>
    <dbReference type="NCBI Taxonomy" id="29760"/>
    <lineage>
        <taxon>Eukaryota</taxon>
        <taxon>Viridiplantae</taxon>
        <taxon>Streptophyta</taxon>
        <taxon>Embryophyta</taxon>
        <taxon>Tracheophyta</taxon>
        <taxon>Spermatophyta</taxon>
        <taxon>Magnoliopsida</taxon>
        <taxon>eudicotyledons</taxon>
        <taxon>Gunneridae</taxon>
        <taxon>Pentapetalae</taxon>
        <taxon>rosids</taxon>
        <taxon>Vitales</taxon>
        <taxon>Vitaceae</taxon>
        <taxon>Viteae</taxon>
        <taxon>Vitis</taxon>
    </lineage>
</organism>
<dbReference type="Pfam" id="PF01370">
    <property type="entry name" value="Epimerase"/>
    <property type="match status" value="1"/>
</dbReference>
<proteinExistence type="predicted"/>
<gene>
    <name evidence="2" type="ordered locus">VIT_16s0013g01870</name>
</gene>
<sequence length="39" mass="4536">MWSYACGKQLIERLIYVEGAEHGLQFTIVRPFSRIGPRI</sequence>
<keyword evidence="3" id="KW-1185">Reference proteome</keyword>
<dbReference type="Gene3D" id="3.40.50.720">
    <property type="entry name" value="NAD(P)-binding Rossmann-like Domain"/>
    <property type="match status" value="1"/>
</dbReference>
<evidence type="ECO:0000313" key="3">
    <source>
        <dbReference type="Proteomes" id="UP000009183"/>
    </source>
</evidence>
<reference evidence="3" key="1">
    <citation type="journal article" date="2007" name="Nature">
        <title>The grapevine genome sequence suggests ancestral hexaploidization in major angiosperm phyla.</title>
        <authorList>
            <consortium name="The French-Italian Public Consortium for Grapevine Genome Characterization."/>
            <person name="Jaillon O."/>
            <person name="Aury J.-M."/>
            <person name="Noel B."/>
            <person name="Policriti A."/>
            <person name="Clepet C."/>
            <person name="Casagrande A."/>
            <person name="Choisne N."/>
            <person name="Aubourg S."/>
            <person name="Vitulo N."/>
            <person name="Jubin C."/>
            <person name="Vezzi A."/>
            <person name="Legeai F."/>
            <person name="Hugueney P."/>
            <person name="Dasilva C."/>
            <person name="Horner D."/>
            <person name="Mica E."/>
            <person name="Jublot D."/>
            <person name="Poulain J."/>
            <person name="Bruyere C."/>
            <person name="Billault A."/>
            <person name="Segurens B."/>
            <person name="Gouyvenoux M."/>
            <person name="Ugarte E."/>
            <person name="Cattonaro F."/>
            <person name="Anthouard V."/>
            <person name="Vico V."/>
            <person name="Del Fabbro C."/>
            <person name="Alaux M."/>
            <person name="Di Gaspero G."/>
            <person name="Dumas V."/>
            <person name="Felice N."/>
            <person name="Paillard S."/>
            <person name="Juman I."/>
            <person name="Moroldo M."/>
            <person name="Scalabrin S."/>
            <person name="Canaguier A."/>
            <person name="Le Clainche I."/>
            <person name="Malacrida G."/>
            <person name="Durand E."/>
            <person name="Pesole G."/>
            <person name="Laucou V."/>
            <person name="Chatelet P."/>
            <person name="Merdinoglu D."/>
            <person name="Delledonne M."/>
            <person name="Pezzotti M."/>
            <person name="Lecharny A."/>
            <person name="Scarpelli C."/>
            <person name="Artiguenave F."/>
            <person name="Pe M.E."/>
            <person name="Valle G."/>
            <person name="Morgante M."/>
            <person name="Caboche M."/>
            <person name="Adam-Blondon A.-F."/>
            <person name="Weissenbach J."/>
            <person name="Quetier F."/>
            <person name="Wincker P."/>
        </authorList>
    </citation>
    <scope>NUCLEOTIDE SEQUENCE [LARGE SCALE GENOMIC DNA]</scope>
    <source>
        <strain evidence="3">cv. Pinot noir / PN40024</strain>
    </source>
</reference>
<dbReference type="eggNOG" id="KOG1429">
    <property type="taxonomic scope" value="Eukaryota"/>
</dbReference>
<dbReference type="AlphaFoldDB" id="D7U7E0"/>
<dbReference type="Proteomes" id="UP000009183">
    <property type="component" value="Chromosome 16"/>
</dbReference>
<dbReference type="HOGENOM" id="CLU_3321046_0_0_1"/>
<dbReference type="STRING" id="29760.D7U7E0"/>
<dbReference type="InParanoid" id="D7U7E0"/>
<dbReference type="EMBL" id="FN596738">
    <property type="protein sequence ID" value="CBI38654.3"/>
    <property type="molecule type" value="Genomic_DNA"/>
</dbReference>
<protein>
    <recommendedName>
        <fullName evidence="1">NAD-dependent epimerase/dehydratase domain-containing protein</fullName>
    </recommendedName>
</protein>